<evidence type="ECO:0000256" key="13">
    <source>
        <dbReference type="RuleBase" id="RU003785"/>
    </source>
</evidence>
<feature type="region of interest" description="Interaction with substrate tRNA" evidence="10">
    <location>
        <begin position="36"/>
        <end position="39"/>
    </location>
</feature>
<gene>
    <name evidence="10 14" type="primary">miaA</name>
    <name evidence="14" type="ORF">O0R46_04985</name>
</gene>
<evidence type="ECO:0000256" key="1">
    <source>
        <dbReference type="ARBA" id="ARBA00001946"/>
    </source>
</evidence>
<dbReference type="RefSeq" id="WP_269312492.1">
    <property type="nucleotide sequence ID" value="NZ_CP114052.1"/>
</dbReference>
<proteinExistence type="inferred from homology"/>
<dbReference type="NCBIfam" id="TIGR00174">
    <property type="entry name" value="miaA"/>
    <property type="match status" value="1"/>
</dbReference>
<keyword evidence="7 10" id="KW-0067">ATP-binding</keyword>
<dbReference type="Pfam" id="PF01715">
    <property type="entry name" value="IPPT"/>
    <property type="match status" value="1"/>
</dbReference>
<comment type="catalytic activity">
    <reaction evidence="9 10 11">
        <text>adenosine(37) in tRNA + dimethylallyl diphosphate = N(6)-dimethylallyladenosine(37) in tRNA + diphosphate</text>
        <dbReference type="Rhea" id="RHEA:26482"/>
        <dbReference type="Rhea" id="RHEA-COMP:10162"/>
        <dbReference type="Rhea" id="RHEA-COMP:10375"/>
        <dbReference type="ChEBI" id="CHEBI:33019"/>
        <dbReference type="ChEBI" id="CHEBI:57623"/>
        <dbReference type="ChEBI" id="CHEBI:74411"/>
        <dbReference type="ChEBI" id="CHEBI:74415"/>
        <dbReference type="EC" id="2.5.1.75"/>
    </reaction>
</comment>
<comment type="subunit">
    <text evidence="10">Monomer.</text>
</comment>
<dbReference type="Gene3D" id="1.10.20.140">
    <property type="match status" value="1"/>
</dbReference>
<dbReference type="Gene3D" id="3.40.50.300">
    <property type="entry name" value="P-loop containing nucleotide triphosphate hydrolases"/>
    <property type="match status" value="1"/>
</dbReference>
<evidence type="ECO:0000256" key="6">
    <source>
        <dbReference type="ARBA" id="ARBA00022741"/>
    </source>
</evidence>
<name>A0ABY7JTJ2_9FIRM</name>
<evidence type="ECO:0000256" key="2">
    <source>
        <dbReference type="ARBA" id="ARBA00003213"/>
    </source>
</evidence>
<dbReference type="InterPro" id="IPR039657">
    <property type="entry name" value="Dimethylallyltransferase"/>
</dbReference>
<feature type="site" description="Interaction with substrate tRNA" evidence="10">
    <location>
        <position position="102"/>
    </location>
</feature>
<feature type="site" description="Interaction with substrate tRNA" evidence="10">
    <location>
        <position position="125"/>
    </location>
</feature>
<feature type="binding site" evidence="10">
    <location>
        <begin position="11"/>
        <end position="18"/>
    </location>
    <ligand>
        <name>ATP</name>
        <dbReference type="ChEBI" id="CHEBI:30616"/>
    </ligand>
</feature>
<accession>A0ABY7JTJ2</accession>
<evidence type="ECO:0000256" key="9">
    <source>
        <dbReference type="ARBA" id="ARBA00049563"/>
    </source>
</evidence>
<dbReference type="SUPFAM" id="SSF52540">
    <property type="entry name" value="P-loop containing nucleoside triphosphate hydrolases"/>
    <property type="match status" value="2"/>
</dbReference>
<organism evidence="14 15">
    <name type="scientific">Peptostreptococcus equinus</name>
    <dbReference type="NCBI Taxonomy" id="3003601"/>
    <lineage>
        <taxon>Bacteria</taxon>
        <taxon>Bacillati</taxon>
        <taxon>Bacillota</taxon>
        <taxon>Clostridia</taxon>
        <taxon>Peptostreptococcales</taxon>
        <taxon>Peptostreptococcaceae</taxon>
        <taxon>Peptostreptococcus</taxon>
    </lineage>
</organism>
<evidence type="ECO:0000256" key="11">
    <source>
        <dbReference type="RuleBase" id="RU003783"/>
    </source>
</evidence>
<comment type="cofactor">
    <cofactor evidence="1 10">
        <name>Mg(2+)</name>
        <dbReference type="ChEBI" id="CHEBI:18420"/>
    </cofactor>
</comment>
<sequence>MNKIPVLILTGPTAVGKTDLSIKLAKKLNAEIISSDSMQIYKYMDIGSAKITKEEMDGVVHHVIDFVDPSEEYSVSEFKDCAERAIEDIYSRGKLPLITGGTGLYLNSIIYDMGFANVNSDSKIRKELEELYNKYGKEYMHNMLRSMSEKAADKIHPNNVVRVIRAIEICKLGGHIGDFSTDLKLNDKFDCKIVVLNRDRQVLYERINMRVDIMMEKGLIKEVEKLYEMGYGKELTSMKGIGYKEVIDYLDGKSTLEQAIDKIKQGTRRYAKRQITWFKRYENATWIDLDKIRDIDEQINIIEEKLNL</sequence>
<evidence type="ECO:0000256" key="8">
    <source>
        <dbReference type="ARBA" id="ARBA00022842"/>
    </source>
</evidence>
<evidence type="ECO:0000256" key="5">
    <source>
        <dbReference type="ARBA" id="ARBA00022694"/>
    </source>
</evidence>
<keyword evidence="15" id="KW-1185">Reference proteome</keyword>
<evidence type="ECO:0000256" key="12">
    <source>
        <dbReference type="RuleBase" id="RU003784"/>
    </source>
</evidence>
<evidence type="ECO:0000256" key="4">
    <source>
        <dbReference type="ARBA" id="ARBA00022679"/>
    </source>
</evidence>
<keyword evidence="5 10" id="KW-0819">tRNA processing</keyword>
<dbReference type="HAMAP" id="MF_00185">
    <property type="entry name" value="IPP_trans"/>
    <property type="match status" value="1"/>
</dbReference>
<evidence type="ECO:0000313" key="15">
    <source>
        <dbReference type="Proteomes" id="UP001164187"/>
    </source>
</evidence>
<dbReference type="InterPro" id="IPR018022">
    <property type="entry name" value="IPT"/>
</dbReference>
<comment type="function">
    <text evidence="2 10 12">Catalyzes the transfer of a dimethylallyl group onto the adenine at position 37 in tRNAs that read codons beginning with uridine, leading to the formation of N6-(dimethylallyl)adenosine (i(6)A).</text>
</comment>
<keyword evidence="4 10" id="KW-0808">Transferase</keyword>
<dbReference type="Proteomes" id="UP001164187">
    <property type="component" value="Chromosome"/>
</dbReference>
<keyword evidence="6 10" id="KW-0547">Nucleotide-binding</keyword>
<dbReference type="EMBL" id="CP114052">
    <property type="protein sequence ID" value="WAW15811.1"/>
    <property type="molecule type" value="Genomic_DNA"/>
</dbReference>
<evidence type="ECO:0000256" key="7">
    <source>
        <dbReference type="ARBA" id="ARBA00022840"/>
    </source>
</evidence>
<comment type="similarity">
    <text evidence="3 10 13">Belongs to the IPP transferase family.</text>
</comment>
<protein>
    <recommendedName>
        <fullName evidence="10">tRNA dimethylallyltransferase</fullName>
        <ecNumber evidence="10">2.5.1.75</ecNumber>
    </recommendedName>
    <alternativeName>
        <fullName evidence="10">Dimethylallyl diphosphate:tRNA dimethylallyltransferase</fullName>
        <shortName evidence="10">DMAPP:tRNA dimethylallyltransferase</shortName>
        <shortName evidence="10">DMATase</shortName>
    </alternativeName>
    <alternativeName>
        <fullName evidence="10">Isopentenyl-diphosphate:tRNA isopentenyltransferase</fullName>
        <shortName evidence="10">IPP transferase</shortName>
        <shortName evidence="10">IPPT</shortName>
        <shortName evidence="10">IPTase</shortName>
    </alternativeName>
</protein>
<dbReference type="PANTHER" id="PTHR11088">
    <property type="entry name" value="TRNA DIMETHYLALLYLTRANSFERASE"/>
    <property type="match status" value="1"/>
</dbReference>
<dbReference type="PANTHER" id="PTHR11088:SF60">
    <property type="entry name" value="TRNA DIMETHYLALLYLTRANSFERASE"/>
    <property type="match status" value="1"/>
</dbReference>
<evidence type="ECO:0000256" key="3">
    <source>
        <dbReference type="ARBA" id="ARBA00005842"/>
    </source>
</evidence>
<dbReference type="GO" id="GO:0052381">
    <property type="term" value="F:tRNA dimethylallyltransferase activity"/>
    <property type="evidence" value="ECO:0007669"/>
    <property type="project" value="UniProtKB-EC"/>
</dbReference>
<evidence type="ECO:0000256" key="10">
    <source>
        <dbReference type="HAMAP-Rule" id="MF_00185"/>
    </source>
</evidence>
<keyword evidence="8 10" id="KW-0460">Magnesium</keyword>
<evidence type="ECO:0000313" key="14">
    <source>
        <dbReference type="EMBL" id="WAW15811.1"/>
    </source>
</evidence>
<comment type="caution">
    <text evidence="10">Lacks conserved residue(s) required for the propagation of feature annotation.</text>
</comment>
<dbReference type="InterPro" id="IPR027417">
    <property type="entry name" value="P-loop_NTPase"/>
</dbReference>
<dbReference type="EC" id="2.5.1.75" evidence="10"/>
<reference evidence="14" key="1">
    <citation type="submission" date="2022-12" db="EMBL/GenBank/DDBJ databases">
        <title>Peptostreptococcus.</title>
        <authorList>
            <person name="Lee S.H."/>
        </authorList>
    </citation>
    <scope>NUCLEOTIDE SEQUENCE</scope>
    <source>
        <strain evidence="14">CBA3647</strain>
    </source>
</reference>
<feature type="binding site" evidence="10">
    <location>
        <begin position="13"/>
        <end position="18"/>
    </location>
    <ligand>
        <name>substrate</name>
    </ligand>
</feature>